<feature type="domain" description="CN hydrolase" evidence="2">
    <location>
        <begin position="22"/>
        <end position="302"/>
    </location>
</feature>
<evidence type="ECO:0000313" key="4">
    <source>
        <dbReference type="Proteomes" id="UP000500953"/>
    </source>
</evidence>
<reference evidence="3 4" key="1">
    <citation type="journal article" date="2019" name="ACS Chem. Biol.">
        <title>Identification and Mobilization of a Cryptic Antibiotic Biosynthesis Gene Locus from a Human-Pathogenic Nocardia Isolate.</title>
        <authorList>
            <person name="Herisse M."/>
            <person name="Ishida K."/>
            <person name="Porter J.L."/>
            <person name="Howden B."/>
            <person name="Hertweck C."/>
            <person name="Stinear T.P."/>
            <person name="Pidot S.J."/>
        </authorList>
    </citation>
    <scope>NUCLEOTIDE SEQUENCE [LARGE SCALE GENOMIC DNA]</scope>
    <source>
        <strain evidence="3 4">AUSMDU00012715</strain>
    </source>
</reference>
<dbReference type="PANTHER" id="PTHR43674:SF2">
    <property type="entry name" value="BETA-UREIDOPROPIONASE"/>
    <property type="match status" value="1"/>
</dbReference>
<dbReference type="InterPro" id="IPR003010">
    <property type="entry name" value="C-N_Hydrolase"/>
</dbReference>
<organism evidence="3 4">
    <name type="scientific">Nocardia terpenica</name>
    <dbReference type="NCBI Taxonomy" id="455432"/>
    <lineage>
        <taxon>Bacteria</taxon>
        <taxon>Bacillati</taxon>
        <taxon>Actinomycetota</taxon>
        <taxon>Actinomycetes</taxon>
        <taxon>Mycobacteriales</taxon>
        <taxon>Nocardiaceae</taxon>
        <taxon>Nocardia</taxon>
    </lineage>
</organism>
<evidence type="ECO:0000313" key="3">
    <source>
        <dbReference type="EMBL" id="QIS20232.1"/>
    </source>
</evidence>
<protein>
    <submittedName>
        <fullName evidence="3">Hydrolase</fullName>
    </submittedName>
</protein>
<dbReference type="EMBL" id="CP046173">
    <property type="protein sequence ID" value="QIS20232.1"/>
    <property type="molecule type" value="Genomic_DNA"/>
</dbReference>
<dbReference type="Pfam" id="PF00795">
    <property type="entry name" value="CN_hydrolase"/>
    <property type="match status" value="1"/>
</dbReference>
<dbReference type="PROSITE" id="PS50263">
    <property type="entry name" value="CN_HYDROLASE"/>
    <property type="match status" value="1"/>
</dbReference>
<keyword evidence="1 3" id="KW-0378">Hydrolase</keyword>
<dbReference type="InterPro" id="IPR036526">
    <property type="entry name" value="C-N_Hydrolase_sf"/>
</dbReference>
<proteinExistence type="predicted"/>
<dbReference type="Proteomes" id="UP000500953">
    <property type="component" value="Chromosome"/>
</dbReference>
<dbReference type="Gene3D" id="3.60.110.10">
    <property type="entry name" value="Carbon-nitrogen hydrolase"/>
    <property type="match status" value="1"/>
</dbReference>
<evidence type="ECO:0000256" key="1">
    <source>
        <dbReference type="ARBA" id="ARBA00022801"/>
    </source>
</evidence>
<dbReference type="PANTHER" id="PTHR43674">
    <property type="entry name" value="NITRILASE C965.09-RELATED"/>
    <property type="match status" value="1"/>
</dbReference>
<sequence length="399" mass="44254">MVWCGMNEQTVERAPIAPYMAVGLSTIVHGIGAREHIARNLDTIEETIHAAVSIVGINLPVKLIALAEGALTGFTDEIFDLPHARSARELFIDIPGPETERLAALARMYETYLVVQCKARWPEVVADRYFNVMVVISPQGDIVHRAAKNHVWCREHSCTPHDVYDRWVELFGDGIDAFYPVLRTPDIGNIGTLCCSDGEYPEAVRALAFNGAEVVYRPSEAVPMTAAGSEAGGTWLLQNRAHAHFNGVYMVCPNTGPVYSTPAAEHPVDIAGGNGHIVDYFGHVIGRAPSGANAIIAAPVDVEALRQYRMMNLNSNWLKDVRTELFRRMYDRPIHPANLWLDREPERHAAVDEIYRANIERLLRQGSYTAPAYRFPGARHIADPADGDMDAITPLWQQP</sequence>
<dbReference type="GO" id="GO:0016811">
    <property type="term" value="F:hydrolase activity, acting on carbon-nitrogen (but not peptide) bonds, in linear amides"/>
    <property type="evidence" value="ECO:0007669"/>
    <property type="project" value="UniProtKB-ARBA"/>
</dbReference>
<name>A0A6G9Z428_9NOCA</name>
<dbReference type="InterPro" id="IPR050345">
    <property type="entry name" value="Aliph_Amidase/BUP"/>
</dbReference>
<accession>A0A6G9Z428</accession>
<evidence type="ECO:0000259" key="2">
    <source>
        <dbReference type="PROSITE" id="PS50263"/>
    </source>
</evidence>
<dbReference type="AlphaFoldDB" id="A0A6G9Z428"/>
<gene>
    <name evidence="3" type="ORF">F6W96_20000</name>
</gene>
<dbReference type="SUPFAM" id="SSF56317">
    <property type="entry name" value="Carbon-nitrogen hydrolase"/>
    <property type="match status" value="1"/>
</dbReference>